<comment type="caution">
    <text evidence="5">The sequence shown here is derived from an EMBL/GenBank/DDBJ whole genome shotgun (WGS) entry which is preliminary data.</text>
</comment>
<dbReference type="Gene3D" id="1.10.238.10">
    <property type="entry name" value="EF-hand"/>
    <property type="match status" value="1"/>
</dbReference>
<dbReference type="Pfam" id="PF08454">
    <property type="entry name" value="RIH_assoc"/>
    <property type="match status" value="1"/>
</dbReference>
<dbReference type="InterPro" id="IPR013662">
    <property type="entry name" value="RIH_assoc-dom"/>
</dbReference>
<keyword evidence="6" id="KW-1185">Reference proteome</keyword>
<dbReference type="GO" id="GO:0014808">
    <property type="term" value="P:release of sequestered calcium ion into cytosol by sarcoplasmic reticulum"/>
    <property type="evidence" value="ECO:0007669"/>
    <property type="project" value="TreeGrafter"/>
</dbReference>
<dbReference type="Proteomes" id="UP000276133">
    <property type="component" value="Unassembled WGS sequence"/>
</dbReference>
<feature type="domain" description="EF-hand" evidence="4">
    <location>
        <begin position="1069"/>
        <end position="1101"/>
    </location>
</feature>
<dbReference type="GO" id="GO:0033017">
    <property type="term" value="C:sarcoplasmic reticulum membrane"/>
    <property type="evidence" value="ECO:0007669"/>
    <property type="project" value="TreeGrafter"/>
</dbReference>
<feature type="region of interest" description="Disordered" evidence="2">
    <location>
        <begin position="370"/>
        <end position="390"/>
    </location>
</feature>
<feature type="compositionally biased region" description="Acidic residues" evidence="2">
    <location>
        <begin position="1344"/>
        <end position="1353"/>
    </location>
</feature>
<feature type="compositionally biased region" description="Low complexity" evidence="2">
    <location>
        <begin position="168"/>
        <end position="180"/>
    </location>
</feature>
<feature type="region of interest" description="Disordered" evidence="2">
    <location>
        <begin position="168"/>
        <end position="187"/>
    </location>
</feature>
<dbReference type="SMART" id="SM00054">
    <property type="entry name" value="EFh"/>
    <property type="match status" value="2"/>
</dbReference>
<dbReference type="EMBL" id="REGN01007455">
    <property type="protein sequence ID" value="RNA06223.1"/>
    <property type="molecule type" value="Genomic_DNA"/>
</dbReference>
<dbReference type="SUPFAM" id="SSF47473">
    <property type="entry name" value="EF-hand"/>
    <property type="match status" value="1"/>
</dbReference>
<dbReference type="GO" id="GO:0006874">
    <property type="term" value="P:intracellular calcium ion homeostasis"/>
    <property type="evidence" value="ECO:0007669"/>
    <property type="project" value="InterPro"/>
</dbReference>
<dbReference type="GO" id="GO:0042383">
    <property type="term" value="C:sarcolemma"/>
    <property type="evidence" value="ECO:0007669"/>
    <property type="project" value="TreeGrafter"/>
</dbReference>
<dbReference type="Pfam" id="PF06459">
    <property type="entry name" value="RR_TM4-6"/>
    <property type="match status" value="1"/>
</dbReference>
<keyword evidence="5" id="KW-0675">Receptor</keyword>
<dbReference type="InterPro" id="IPR009460">
    <property type="entry name" value="Ryanrecept_TM4-6"/>
</dbReference>
<accession>A0A3M7Q4L9</accession>
<protein>
    <submittedName>
        <fullName evidence="5">Ryanodine receptor</fullName>
    </submittedName>
</protein>
<evidence type="ECO:0000313" key="6">
    <source>
        <dbReference type="Proteomes" id="UP000276133"/>
    </source>
</evidence>
<dbReference type="GO" id="GO:0005509">
    <property type="term" value="F:calcium ion binding"/>
    <property type="evidence" value="ECO:0007669"/>
    <property type="project" value="InterPro"/>
</dbReference>
<dbReference type="InterPro" id="IPR015925">
    <property type="entry name" value="Ryanodine_IP3_receptor"/>
</dbReference>
<dbReference type="GO" id="GO:0034704">
    <property type="term" value="C:calcium channel complex"/>
    <property type="evidence" value="ECO:0007669"/>
    <property type="project" value="TreeGrafter"/>
</dbReference>
<sequence length="1626" mass="185361">MRTRRIFVQFVFEFHNTAGEIQLASYKILNALWILGTLGTKLVDREWIVSDLSRHRPLIGECLGSFATSFPIAFLEPEFNLNNKHSIMYGLTESNLSEHSLEAQDVMAKLSKNLPLLDDIISEIGHLCESGGKYEDAPHVIEILLPTLCSYLHHWWDHGPSAKLPIETSTATTTTTTTTQKKPETTSETGAITGVTSQIMNKTLGYILKLISNNLDEKEAAWMNRIASFSQLIIANSTSDLLEHNFLPVSGLIAQKARHLYHKEVSIRTHSKNAAQRENIESDVQRQLEIIIRNIYAFYPLLIKYVDLHRAHWLKHPDEKSQQLYYHVAEVFTIWLKSKMFKREETNFVSANNIDNMLLIMPNKVSGLSSPTDVDATGSKTKKKRAKSHKSQTKKFTSLIVAGLKRLFQLGINFFEGKEQELIQMAKQKFIDIKTGLLSETLTINGKKVSTVASTISQEDTPNLELSKDQEEIVADFITRYLKSSHLTSKDDSSVNDTIDKETYQKTKWQRVLYRKIASKRHLISTMRNLSQESIVEKIMEVAKVLYGLHMVEHPQTKAKGIWRKLISGQRKKAVMACFRMAPLYSLPHHRAINLFLKAYRQNWLDMEAENQTDIGWLVPDLCPKMAKVDELEAGEDVQAVQVLRPDPLTQLIACFNRAATTQQTGAHGSANLADDQLYQMFADKMSKSCEIVDDEDEEEEEHEEQAASDDDQSSAFQLAEMQKQKLLFEQDRLAERGAAQMCLLYISASRGEKTQMLEKTLELGISLLHGGNVHVQQRMLKHLRDKKDVGFFTSLAGLMANCSVLDLDTFERCIKAEQFGGLTASDSESGMAGKKNLHDADFTCALFRFLQLLCEGHNLEFQNYLRAQAGNNTTVNIIICTVDYLLRLQESLMDFYWHYSGKSTVDAAGKDNFCRAINVAKQVFNTLTEYIQGPCVGNQLTLAHSRLWDAIGGFLYIFANLQDKLSKDPLQIELLRELMKLQKDMIIMLLSMLEGNVLNGPIGKQMVDTLIENQPNVEMLLKFFDIFLKMKDLTTSEAFQEFDANGDGWISPKEFRRAMEAQKMYSCEEIDYILMCVDTNQDGKIDFNEFTERFHNPAKDIGFNMAVLLTNLSEHMSHEPRFERLMKKASSFLSYFEPFLGRIEITGSSGRIERVYFQIKESNIEQWNKPQIKESKRQFLYDIVNEGDDKEKLEQFVNFCEDTIFEMQHAASISSSGEDQCQSQEGNKQSVLKSAFQMAKTGLMYSMDTLSPNRLKTFCGKFGNMGKMEVVKWCAQIGFGGAVFLVALLFHLVCLVFKCVYLMVSGESGAKSDERRMSADGKSRRAEEVVEERQSRRELELVDEREECESGESGESGEIGESGESRAAVVRDEDDEVIVSTSGPVHGPSSSGGKKILAMFARNFYKLKYLALILAFLINFLMLFYKAKKLNLETMAELADDDDIDETNLIEVIMVDQDEYYIEHLLKSLACVHSLVAFGIMVAYYVLKVPLVIFKREKEIARKLEFQGLWIAEQPDDDDLKSHWDKLVLGTRSFPDMYWDKFIKKKVKSKYAEQFDMQQLNKLLGIDAKFDEYNFDEVSKAAGQNPQNANESKSFISRQVVLYFFLLDIKKIKWELPVRNTIKIK</sequence>
<dbReference type="InterPro" id="IPR011992">
    <property type="entry name" value="EF-hand-dom_pair"/>
</dbReference>
<dbReference type="PROSITE" id="PS00018">
    <property type="entry name" value="EF_HAND_1"/>
    <property type="match status" value="2"/>
</dbReference>
<evidence type="ECO:0000256" key="1">
    <source>
        <dbReference type="ARBA" id="ARBA00022837"/>
    </source>
</evidence>
<name>A0A3M7Q4L9_BRAPC</name>
<dbReference type="FunFam" id="1.10.238.10:FF:000132">
    <property type="entry name" value="Ryanodine receptor 44F"/>
    <property type="match status" value="1"/>
</dbReference>
<feature type="transmembrane region" description="Helical" evidence="3">
    <location>
        <begin position="1408"/>
        <end position="1426"/>
    </location>
</feature>
<dbReference type="PANTHER" id="PTHR46399">
    <property type="entry name" value="B30.2/SPRY DOMAIN-CONTAINING PROTEIN"/>
    <property type="match status" value="1"/>
</dbReference>
<gene>
    <name evidence="5" type="ORF">BpHYR1_032501</name>
</gene>
<organism evidence="5 6">
    <name type="scientific">Brachionus plicatilis</name>
    <name type="common">Marine rotifer</name>
    <name type="synonym">Brachionus muelleri</name>
    <dbReference type="NCBI Taxonomy" id="10195"/>
    <lineage>
        <taxon>Eukaryota</taxon>
        <taxon>Metazoa</taxon>
        <taxon>Spiralia</taxon>
        <taxon>Gnathifera</taxon>
        <taxon>Rotifera</taxon>
        <taxon>Eurotatoria</taxon>
        <taxon>Monogononta</taxon>
        <taxon>Pseudotrocha</taxon>
        <taxon>Ploima</taxon>
        <taxon>Brachionidae</taxon>
        <taxon>Brachionus</taxon>
    </lineage>
</organism>
<feature type="compositionally biased region" description="Basic residues" evidence="2">
    <location>
        <begin position="380"/>
        <end position="390"/>
    </location>
</feature>
<dbReference type="GO" id="GO:0006941">
    <property type="term" value="P:striated muscle contraction"/>
    <property type="evidence" value="ECO:0007669"/>
    <property type="project" value="TreeGrafter"/>
</dbReference>
<keyword evidence="1" id="KW-0106">Calcium</keyword>
<dbReference type="CDD" id="cd00051">
    <property type="entry name" value="EFh"/>
    <property type="match status" value="1"/>
</dbReference>
<dbReference type="PANTHER" id="PTHR46399:SF8">
    <property type="entry name" value="B30.2_SPRY DOMAIN-CONTAINING PROTEIN"/>
    <property type="match status" value="1"/>
</dbReference>
<feature type="transmembrane region" description="Helical" evidence="3">
    <location>
        <begin position="1466"/>
        <end position="1488"/>
    </location>
</feature>
<dbReference type="Pfam" id="PF13499">
    <property type="entry name" value="EF-hand_7"/>
    <property type="match status" value="1"/>
</dbReference>
<dbReference type="InterPro" id="IPR002048">
    <property type="entry name" value="EF_hand_dom"/>
</dbReference>
<feature type="region of interest" description="Disordered" evidence="2">
    <location>
        <begin position="1313"/>
        <end position="1368"/>
    </location>
</feature>
<feature type="domain" description="EF-hand" evidence="4">
    <location>
        <begin position="1031"/>
        <end position="1066"/>
    </location>
</feature>
<evidence type="ECO:0000259" key="4">
    <source>
        <dbReference type="PROSITE" id="PS50222"/>
    </source>
</evidence>
<keyword evidence="3" id="KW-0812">Transmembrane</keyword>
<keyword evidence="3" id="KW-0472">Membrane</keyword>
<feature type="transmembrane region" description="Helical" evidence="3">
    <location>
        <begin position="1278"/>
        <end position="1305"/>
    </location>
</feature>
<dbReference type="GO" id="GO:0005790">
    <property type="term" value="C:smooth endoplasmic reticulum"/>
    <property type="evidence" value="ECO:0007669"/>
    <property type="project" value="TreeGrafter"/>
</dbReference>
<dbReference type="STRING" id="10195.A0A3M7Q4L9"/>
<dbReference type="OrthoDB" id="300855at2759"/>
<evidence type="ECO:0000256" key="2">
    <source>
        <dbReference type="SAM" id="MobiDB-lite"/>
    </source>
</evidence>
<evidence type="ECO:0000256" key="3">
    <source>
        <dbReference type="SAM" id="Phobius"/>
    </source>
</evidence>
<feature type="region of interest" description="Disordered" evidence="2">
    <location>
        <begin position="692"/>
        <end position="715"/>
    </location>
</feature>
<keyword evidence="3" id="KW-1133">Transmembrane helix</keyword>
<evidence type="ECO:0000313" key="5">
    <source>
        <dbReference type="EMBL" id="RNA06223.1"/>
    </source>
</evidence>
<feature type="compositionally biased region" description="Acidic residues" evidence="2">
    <location>
        <begin position="692"/>
        <end position="713"/>
    </location>
</feature>
<proteinExistence type="predicted"/>
<dbReference type="GO" id="GO:0030018">
    <property type="term" value="C:Z disc"/>
    <property type="evidence" value="ECO:0007669"/>
    <property type="project" value="TreeGrafter"/>
</dbReference>
<dbReference type="GO" id="GO:0005219">
    <property type="term" value="F:ryanodine-sensitive calcium-release channel activity"/>
    <property type="evidence" value="ECO:0007669"/>
    <property type="project" value="InterPro"/>
</dbReference>
<feature type="compositionally biased region" description="Basic and acidic residues" evidence="2">
    <location>
        <begin position="1313"/>
        <end position="1343"/>
    </location>
</feature>
<reference evidence="5 6" key="1">
    <citation type="journal article" date="2018" name="Sci. Rep.">
        <title>Genomic signatures of local adaptation to the degree of environmental predictability in rotifers.</title>
        <authorList>
            <person name="Franch-Gras L."/>
            <person name="Hahn C."/>
            <person name="Garcia-Roger E.M."/>
            <person name="Carmona M.J."/>
            <person name="Serra M."/>
            <person name="Gomez A."/>
        </authorList>
    </citation>
    <scope>NUCLEOTIDE SEQUENCE [LARGE SCALE GENOMIC DNA]</scope>
    <source>
        <strain evidence="5">HYR1</strain>
    </source>
</reference>
<dbReference type="PROSITE" id="PS50222">
    <property type="entry name" value="EF_HAND_2"/>
    <property type="match status" value="2"/>
</dbReference>
<dbReference type="InterPro" id="IPR018247">
    <property type="entry name" value="EF_Hand_1_Ca_BS"/>
</dbReference>